<comment type="caution">
    <text evidence="1">The sequence shown here is derived from an EMBL/GenBank/DDBJ whole genome shotgun (WGS) entry which is preliminary data.</text>
</comment>
<proteinExistence type="predicted"/>
<dbReference type="InterPro" id="IPR000412">
    <property type="entry name" value="ABC_2_transport"/>
</dbReference>
<dbReference type="PRINTS" id="PR00164">
    <property type="entry name" value="ABC2TRNSPORT"/>
</dbReference>
<name>A0ABV6VFI0_9ACTN</name>
<evidence type="ECO:0000313" key="1">
    <source>
        <dbReference type="EMBL" id="MFC1412386.1"/>
    </source>
</evidence>
<dbReference type="PIRSF" id="PIRSF006648">
    <property type="entry name" value="DrrB"/>
    <property type="match status" value="1"/>
</dbReference>
<dbReference type="Proteomes" id="UP001592582">
    <property type="component" value="Unassembled WGS sequence"/>
</dbReference>
<dbReference type="Pfam" id="PF01061">
    <property type="entry name" value="ABC2_membrane"/>
    <property type="match status" value="1"/>
</dbReference>
<dbReference type="InterPro" id="IPR047817">
    <property type="entry name" value="ABC2_TM_bact-type"/>
</dbReference>
<organism evidence="1 2">
    <name type="scientific">Streptacidiphilus alkalitolerans</name>
    <dbReference type="NCBI Taxonomy" id="3342712"/>
    <lineage>
        <taxon>Bacteria</taxon>
        <taxon>Bacillati</taxon>
        <taxon>Actinomycetota</taxon>
        <taxon>Actinomycetes</taxon>
        <taxon>Kitasatosporales</taxon>
        <taxon>Streptomycetaceae</taxon>
        <taxon>Streptacidiphilus</taxon>
    </lineage>
</organism>
<sequence length="251" mass="26808">MSAYAALTGAGFRAQTRDKATLFFTFAFPLLFLVIFGLIFRGQKIPETGRPYISYTAPGVLSWGVANAAVFSVAFTLMRWRGSDLLRLIRMTPTKLTTVLGSRYVLALIVVAAQSVLFIAAGMLPVFGLKIDGRWPLVIPVLVLGVTAFLSIGAFVGNLANTSESVSAIANCMMVPMAFLSGSFLPLEEMPSWVGTLSWALPLRYLNNGVSDSLTGSGSLGDIAVAAGGLAAFSLVFCLLTLRTFRWSNSS</sequence>
<dbReference type="PROSITE" id="PS51012">
    <property type="entry name" value="ABC_TM2"/>
    <property type="match status" value="1"/>
</dbReference>
<accession>A0ABV6VFI0</accession>
<reference evidence="1 2" key="1">
    <citation type="submission" date="2024-09" db="EMBL/GenBank/DDBJ databases">
        <authorList>
            <person name="Lee S.D."/>
        </authorList>
    </citation>
    <scope>NUCLEOTIDE SEQUENCE [LARGE SCALE GENOMIC DNA]</scope>
    <source>
        <strain evidence="1 2">N1-1</strain>
    </source>
</reference>
<dbReference type="InterPro" id="IPR051784">
    <property type="entry name" value="Nod_factor_ABC_transporter"/>
</dbReference>
<evidence type="ECO:0000313" key="2">
    <source>
        <dbReference type="Proteomes" id="UP001592582"/>
    </source>
</evidence>
<dbReference type="EMBL" id="JBHEZX010000011">
    <property type="protein sequence ID" value="MFC1412386.1"/>
    <property type="molecule type" value="Genomic_DNA"/>
</dbReference>
<keyword evidence="2" id="KW-1185">Reference proteome</keyword>
<dbReference type="PANTHER" id="PTHR43229:SF6">
    <property type="entry name" value="ABC-TYPE MULTIDRUG TRANSPORT SYSTEM, PERMEASE COMPONENT"/>
    <property type="match status" value="1"/>
</dbReference>
<dbReference type="InterPro" id="IPR013525">
    <property type="entry name" value="ABC2_TM"/>
</dbReference>
<dbReference type="PANTHER" id="PTHR43229">
    <property type="entry name" value="NODULATION PROTEIN J"/>
    <property type="match status" value="1"/>
</dbReference>
<protein>
    <submittedName>
        <fullName evidence="1">ABC transporter permease</fullName>
    </submittedName>
</protein>
<gene>
    <name evidence="1" type="ORF">ACEZDG_24260</name>
</gene>